<keyword evidence="1" id="KW-0067">ATP-binding</keyword>
<evidence type="ECO:0000259" key="2">
    <source>
        <dbReference type="Pfam" id="PF05970"/>
    </source>
</evidence>
<keyword evidence="1" id="KW-0234">DNA repair</keyword>
<keyword evidence="1" id="KW-0227">DNA damage</keyword>
<dbReference type="Pfam" id="PF05970">
    <property type="entry name" value="PIF1"/>
    <property type="match status" value="1"/>
</dbReference>
<comment type="similarity">
    <text evidence="1">Belongs to the helicase family.</text>
</comment>
<name>A0AAN0ILQ4_AMPQE</name>
<organism evidence="3 4">
    <name type="scientific">Amphimedon queenslandica</name>
    <name type="common">Sponge</name>
    <dbReference type="NCBI Taxonomy" id="400682"/>
    <lineage>
        <taxon>Eukaryota</taxon>
        <taxon>Metazoa</taxon>
        <taxon>Porifera</taxon>
        <taxon>Demospongiae</taxon>
        <taxon>Heteroscleromorpha</taxon>
        <taxon>Haplosclerida</taxon>
        <taxon>Niphatidae</taxon>
        <taxon>Amphimedon</taxon>
    </lineage>
</organism>
<sequence length="288" mass="32641">MGQIKDAMNDVRDMDTGSGLTLQERESMLNTCAVCAPTGLAAYNVGGVTAHRLFQLPIEHDGQCASYWSIPKASHEVMKTELQDLKMVIIDEVSMVSSLNLTYIHMRMNDLFESDEWFGGKNVLFVGDILQLQPVRGQPVFDKVTASTLKYRLGSMGAVNIWRDTVTYDELTINERQKTDKKFLEMLDKVRRGFPDNETLATLSERVFLMPIVKKFKILQQRGNAPVCLFPKVDMCKEFNETMLANLPSPTVKIRATNLFDGTGNIHVSRKKDDDLEKKVEKKLKELN</sequence>
<dbReference type="GO" id="GO:0043139">
    <property type="term" value="F:5'-3' DNA helicase activity"/>
    <property type="evidence" value="ECO:0007669"/>
    <property type="project" value="UniProtKB-EC"/>
</dbReference>
<accession>A0AAN0ILQ4</accession>
<comment type="catalytic activity">
    <reaction evidence="1">
        <text>ATP + H2O = ADP + phosphate + H(+)</text>
        <dbReference type="Rhea" id="RHEA:13065"/>
        <dbReference type="ChEBI" id="CHEBI:15377"/>
        <dbReference type="ChEBI" id="CHEBI:15378"/>
        <dbReference type="ChEBI" id="CHEBI:30616"/>
        <dbReference type="ChEBI" id="CHEBI:43474"/>
        <dbReference type="ChEBI" id="CHEBI:456216"/>
        <dbReference type="EC" id="5.6.2.3"/>
    </reaction>
</comment>
<reference evidence="4" key="1">
    <citation type="journal article" date="2010" name="Nature">
        <title>The Amphimedon queenslandica genome and the evolution of animal complexity.</title>
        <authorList>
            <person name="Srivastava M."/>
            <person name="Simakov O."/>
            <person name="Chapman J."/>
            <person name="Fahey B."/>
            <person name="Gauthier M.E."/>
            <person name="Mitros T."/>
            <person name="Richards G.S."/>
            <person name="Conaco C."/>
            <person name="Dacre M."/>
            <person name="Hellsten U."/>
            <person name="Larroux C."/>
            <person name="Putnam N.H."/>
            <person name="Stanke M."/>
            <person name="Adamska M."/>
            <person name="Darling A."/>
            <person name="Degnan S.M."/>
            <person name="Oakley T.H."/>
            <person name="Plachetzki D.C."/>
            <person name="Zhai Y."/>
            <person name="Adamski M."/>
            <person name="Calcino A."/>
            <person name="Cummins S.F."/>
            <person name="Goodstein D.M."/>
            <person name="Harris C."/>
            <person name="Jackson D.J."/>
            <person name="Leys S.P."/>
            <person name="Shu S."/>
            <person name="Woodcroft B.J."/>
            <person name="Vervoort M."/>
            <person name="Kosik K.S."/>
            <person name="Manning G."/>
            <person name="Degnan B.M."/>
            <person name="Rokhsar D.S."/>
        </authorList>
    </citation>
    <scope>NUCLEOTIDE SEQUENCE [LARGE SCALE GENOMIC DNA]</scope>
</reference>
<dbReference type="GO" id="GO:0005524">
    <property type="term" value="F:ATP binding"/>
    <property type="evidence" value="ECO:0007669"/>
    <property type="project" value="UniProtKB-KW"/>
</dbReference>
<protein>
    <recommendedName>
        <fullName evidence="1">ATP-dependent DNA helicase</fullName>
        <ecNumber evidence="1">5.6.2.3</ecNumber>
    </recommendedName>
</protein>
<dbReference type="PANTHER" id="PTHR47642">
    <property type="entry name" value="ATP-DEPENDENT DNA HELICASE"/>
    <property type="match status" value="1"/>
</dbReference>
<reference evidence="3" key="2">
    <citation type="submission" date="2024-06" db="UniProtKB">
        <authorList>
            <consortium name="EnsemblMetazoa"/>
        </authorList>
    </citation>
    <scope>IDENTIFICATION</scope>
</reference>
<dbReference type="InterPro" id="IPR010285">
    <property type="entry name" value="DNA_helicase_pif1-like_DEAD"/>
</dbReference>
<dbReference type="Proteomes" id="UP000007879">
    <property type="component" value="Unassembled WGS sequence"/>
</dbReference>
<dbReference type="EC" id="5.6.2.3" evidence="1"/>
<dbReference type="SUPFAM" id="SSF52540">
    <property type="entry name" value="P-loop containing nucleoside triphosphate hydrolases"/>
    <property type="match status" value="1"/>
</dbReference>
<dbReference type="KEGG" id="aqu:100640960"/>
<dbReference type="AlphaFoldDB" id="A0AAN0ILQ4"/>
<dbReference type="GO" id="GO:0000723">
    <property type="term" value="P:telomere maintenance"/>
    <property type="evidence" value="ECO:0007669"/>
    <property type="project" value="InterPro"/>
</dbReference>
<keyword evidence="1" id="KW-0233">DNA recombination</keyword>
<evidence type="ECO:0000313" key="4">
    <source>
        <dbReference type="Proteomes" id="UP000007879"/>
    </source>
</evidence>
<dbReference type="Gene3D" id="3.40.50.300">
    <property type="entry name" value="P-loop containing nucleotide triphosphate hydrolases"/>
    <property type="match status" value="1"/>
</dbReference>
<dbReference type="EnsemblMetazoa" id="XM_011405876.1">
    <property type="protein sequence ID" value="XP_011404178.1"/>
    <property type="gene ID" value="LOC100640960"/>
</dbReference>
<keyword evidence="1" id="KW-0347">Helicase</keyword>
<dbReference type="InterPro" id="IPR027417">
    <property type="entry name" value="P-loop_NTPase"/>
</dbReference>
<dbReference type="GeneID" id="100640960"/>
<dbReference type="GO" id="GO:0016787">
    <property type="term" value="F:hydrolase activity"/>
    <property type="evidence" value="ECO:0007669"/>
    <property type="project" value="UniProtKB-KW"/>
</dbReference>
<feature type="domain" description="DNA helicase Pif1-like DEAD-box helicase" evidence="2">
    <location>
        <begin position="31"/>
        <end position="193"/>
    </location>
</feature>
<keyword evidence="4" id="KW-1185">Reference proteome</keyword>
<keyword evidence="1" id="KW-0378">Hydrolase</keyword>
<keyword evidence="1" id="KW-0547">Nucleotide-binding</keyword>
<dbReference type="InterPro" id="IPR051055">
    <property type="entry name" value="PIF1_helicase"/>
</dbReference>
<evidence type="ECO:0000256" key="1">
    <source>
        <dbReference type="RuleBase" id="RU363044"/>
    </source>
</evidence>
<comment type="cofactor">
    <cofactor evidence="1">
        <name>Mg(2+)</name>
        <dbReference type="ChEBI" id="CHEBI:18420"/>
    </cofactor>
</comment>
<dbReference type="GO" id="GO:0006281">
    <property type="term" value="P:DNA repair"/>
    <property type="evidence" value="ECO:0007669"/>
    <property type="project" value="UniProtKB-KW"/>
</dbReference>
<dbReference type="GO" id="GO:0006310">
    <property type="term" value="P:DNA recombination"/>
    <property type="evidence" value="ECO:0007669"/>
    <property type="project" value="UniProtKB-KW"/>
</dbReference>
<evidence type="ECO:0000313" key="3">
    <source>
        <dbReference type="EnsemblMetazoa" id="XP_011404178.1"/>
    </source>
</evidence>
<proteinExistence type="inferred from homology"/>
<dbReference type="RefSeq" id="XP_011404178.1">
    <property type="nucleotide sequence ID" value="XM_011405876.1"/>
</dbReference>